<sequence length="122" mass="13248">MGSSTVVPGILELEATHPGSGGLACPPRFRDQSIILYDRNACCFVLSRCEPQERLVDVILKVTLPLHVIANYGWIAKLLNVCTDVNGIIFEASDEALLPISKCAIRVDSLWSASGHSTKVVR</sequence>
<dbReference type="AlphaFoldDB" id="A0A7R8ZTM5"/>
<organism evidence="1">
    <name type="scientific">Cyprideis torosa</name>
    <dbReference type="NCBI Taxonomy" id="163714"/>
    <lineage>
        <taxon>Eukaryota</taxon>
        <taxon>Metazoa</taxon>
        <taxon>Ecdysozoa</taxon>
        <taxon>Arthropoda</taxon>
        <taxon>Crustacea</taxon>
        <taxon>Oligostraca</taxon>
        <taxon>Ostracoda</taxon>
        <taxon>Podocopa</taxon>
        <taxon>Podocopida</taxon>
        <taxon>Cytherocopina</taxon>
        <taxon>Cytheroidea</taxon>
        <taxon>Cytherideidae</taxon>
        <taxon>Cyprideis</taxon>
    </lineage>
</organism>
<feature type="non-terminal residue" evidence="1">
    <location>
        <position position="122"/>
    </location>
</feature>
<protein>
    <submittedName>
        <fullName evidence="1">Uncharacterized protein</fullName>
    </submittedName>
</protein>
<evidence type="ECO:0000313" key="1">
    <source>
        <dbReference type="EMBL" id="CAD7236094.1"/>
    </source>
</evidence>
<name>A0A7R8ZTM5_9CRUS</name>
<proteinExistence type="predicted"/>
<accession>A0A7R8ZTM5</accession>
<reference evidence="1" key="1">
    <citation type="submission" date="2020-11" db="EMBL/GenBank/DDBJ databases">
        <authorList>
            <person name="Tran Van P."/>
        </authorList>
    </citation>
    <scope>NUCLEOTIDE SEQUENCE</scope>
</reference>
<dbReference type="EMBL" id="OB676486">
    <property type="protein sequence ID" value="CAD7236094.1"/>
    <property type="molecule type" value="Genomic_DNA"/>
</dbReference>
<gene>
    <name evidence="1" type="ORF">CTOB1V02_LOCUS13909</name>
</gene>